<evidence type="ECO:0000259" key="2">
    <source>
        <dbReference type="PROSITE" id="PS51925"/>
    </source>
</evidence>
<protein>
    <recommendedName>
        <fullName evidence="2">DM2 domain-containing protein</fullName>
    </recommendedName>
</protein>
<gene>
    <name evidence="3" type="ORF">GLYMA_16G057200</name>
</gene>
<dbReference type="GO" id="GO:0016514">
    <property type="term" value="C:SWI/SNF complex"/>
    <property type="evidence" value="ECO:0000318"/>
    <property type="project" value="GO_Central"/>
</dbReference>
<feature type="compositionally biased region" description="Low complexity" evidence="1">
    <location>
        <begin position="50"/>
        <end position="60"/>
    </location>
</feature>
<accession>A0A0R0FLV6</accession>
<dbReference type="GO" id="GO:0005634">
    <property type="term" value="C:nucleus"/>
    <property type="evidence" value="ECO:0000318"/>
    <property type="project" value="GO_Central"/>
</dbReference>
<dbReference type="InterPro" id="IPR003121">
    <property type="entry name" value="SWIB_MDM2_domain"/>
</dbReference>
<dbReference type="SMART" id="SM00151">
    <property type="entry name" value="SWIB"/>
    <property type="match status" value="1"/>
</dbReference>
<dbReference type="Gramene" id="KRH06950">
    <property type="protein sequence ID" value="KRH06950"/>
    <property type="gene ID" value="GLYMA_16G057200"/>
</dbReference>
<reference evidence="3" key="3">
    <citation type="submission" date="2018-07" db="EMBL/GenBank/DDBJ databases">
        <title>WGS assembly of Glycine max.</title>
        <authorList>
            <person name="Schmutz J."/>
            <person name="Cannon S."/>
            <person name="Schlueter J."/>
            <person name="Ma J."/>
            <person name="Mitros T."/>
            <person name="Nelson W."/>
            <person name="Hyten D."/>
            <person name="Song Q."/>
            <person name="Thelen J."/>
            <person name="Cheng J."/>
            <person name="Xu D."/>
            <person name="Hellsten U."/>
            <person name="May G."/>
            <person name="Yu Y."/>
            <person name="Sakurai T."/>
            <person name="Umezawa T."/>
            <person name="Bhattacharyya M."/>
            <person name="Sandhu D."/>
            <person name="Valliyodan B."/>
            <person name="Lindquist E."/>
            <person name="Peto M."/>
            <person name="Grant D."/>
            <person name="Shu S."/>
            <person name="Goodstein D."/>
            <person name="Barry K."/>
            <person name="Futrell-Griggs M."/>
            <person name="Abernathy B."/>
            <person name="Du J."/>
            <person name="Tian Z."/>
            <person name="Zhu L."/>
            <person name="Gill N."/>
            <person name="Joshi T."/>
            <person name="Libault M."/>
            <person name="Sethuraman A."/>
            <person name="Zhang X."/>
            <person name="Shinozaki K."/>
            <person name="Nguyen H."/>
            <person name="Wing R."/>
            <person name="Cregan P."/>
            <person name="Specht J."/>
            <person name="Grimwood J."/>
            <person name="Rokhsar D."/>
            <person name="Stacey G."/>
            <person name="Shoemaker R."/>
            <person name="Jackson S."/>
        </authorList>
    </citation>
    <scope>NUCLEOTIDE SEQUENCE</scope>
    <source>
        <tissue evidence="3">Callus</tissue>
    </source>
</reference>
<feature type="compositionally biased region" description="Polar residues" evidence="1">
    <location>
        <begin position="33"/>
        <end position="47"/>
    </location>
</feature>
<dbReference type="CDD" id="cd10568">
    <property type="entry name" value="SWIB_like"/>
    <property type="match status" value="1"/>
</dbReference>
<organism evidence="3">
    <name type="scientific">Glycine max</name>
    <name type="common">Soybean</name>
    <name type="synonym">Glycine hispida</name>
    <dbReference type="NCBI Taxonomy" id="3847"/>
    <lineage>
        <taxon>Eukaryota</taxon>
        <taxon>Viridiplantae</taxon>
        <taxon>Streptophyta</taxon>
        <taxon>Embryophyta</taxon>
        <taxon>Tracheophyta</taxon>
        <taxon>Spermatophyta</taxon>
        <taxon>Magnoliopsida</taxon>
        <taxon>eudicotyledons</taxon>
        <taxon>Gunneridae</taxon>
        <taxon>Pentapetalae</taxon>
        <taxon>rosids</taxon>
        <taxon>fabids</taxon>
        <taxon>Fabales</taxon>
        <taxon>Fabaceae</taxon>
        <taxon>Papilionoideae</taxon>
        <taxon>50 kb inversion clade</taxon>
        <taxon>NPAAA clade</taxon>
        <taxon>indigoferoid/millettioid clade</taxon>
        <taxon>Phaseoleae</taxon>
        <taxon>Glycine</taxon>
        <taxon>Glycine subgen. Soja</taxon>
    </lineage>
</organism>
<reference evidence="4" key="2">
    <citation type="submission" date="2018-02" db="UniProtKB">
        <authorList>
            <consortium name="EnsemblPlants"/>
        </authorList>
    </citation>
    <scope>IDENTIFICATION</scope>
    <source>
        <strain evidence="4">Williams 82</strain>
    </source>
</reference>
<dbReference type="InterPro" id="IPR036885">
    <property type="entry name" value="SWIB_MDM2_dom_sf"/>
</dbReference>
<dbReference type="Gene3D" id="1.10.245.10">
    <property type="entry name" value="SWIB/MDM2 domain"/>
    <property type="match status" value="1"/>
</dbReference>
<evidence type="ECO:0000313" key="3">
    <source>
        <dbReference type="EMBL" id="KRH06950.1"/>
    </source>
</evidence>
<dbReference type="GO" id="GO:0006357">
    <property type="term" value="P:regulation of transcription by RNA polymerase II"/>
    <property type="evidence" value="ECO:0000318"/>
    <property type="project" value="GO_Central"/>
</dbReference>
<feature type="region of interest" description="Disordered" evidence="1">
    <location>
        <begin position="1"/>
        <end position="72"/>
    </location>
</feature>
<dbReference type="PaxDb" id="3847-GLYMA16G06151.1"/>
<name>A0A0R0FLV6_SOYBN</name>
<feature type="compositionally biased region" description="Low complexity" evidence="1">
    <location>
        <begin position="1"/>
        <end position="20"/>
    </location>
</feature>
<dbReference type="EMBL" id="CM000849">
    <property type="protein sequence ID" value="KRH06950.1"/>
    <property type="molecule type" value="Genomic_DNA"/>
</dbReference>
<dbReference type="SMR" id="A0A0R0FLV6"/>
<dbReference type="AlphaFoldDB" id="A0A0R0FLV6"/>
<sequence length="391" mass="44174">MSMNNNNNSNPHGPSSSGPVPSFPGPRAHTQPERQTFPSKTPNSHLQTEPAPTATAAAATARRKKHKPNERQLREKALAILPESEIYTQLLDVEARVDAALARKKVDIQEALKNPPRIQKTLRILDAPFVSEILCFLNDYTDNNVITWENSQSSVAHEGFEVKRKGDREFPAQIRLEMNYVPPALREVLGVQVDTRSRIVSAIWYYVKARKSQNLNDPSFFQCDQALQRVFGEDKVKFTMVLQKISQHLFPSQVILLEHMIKLSGNSPVGSACYDVMVDIPFPIQRELNALVPNVERTKENDVCDESICGIIRKIHEHHRRRAFLVGFSQSSLEFIKALVESQNKDLKVLLGESGQNAEKDRKSDFFKQPWVEDAIVCYLNRKPAAGSVVK</sequence>
<dbReference type="SUPFAM" id="SSF47592">
    <property type="entry name" value="SWIB/MDM2 domain"/>
    <property type="match status" value="1"/>
</dbReference>
<dbReference type="STRING" id="3847.A0A0R0FLV6"/>
<evidence type="ECO:0000313" key="4">
    <source>
        <dbReference type="EnsemblPlants" id="KRH06950"/>
    </source>
</evidence>
<feature type="domain" description="DM2" evidence="2">
    <location>
        <begin position="174"/>
        <end position="251"/>
    </location>
</feature>
<dbReference type="Pfam" id="PF02201">
    <property type="entry name" value="SWIB"/>
    <property type="match status" value="1"/>
</dbReference>
<evidence type="ECO:0000256" key="1">
    <source>
        <dbReference type="SAM" id="MobiDB-lite"/>
    </source>
</evidence>
<dbReference type="InterPro" id="IPR019835">
    <property type="entry name" value="SWIB_domain"/>
</dbReference>
<dbReference type="InParanoid" id="A0A0R0FLV6"/>
<dbReference type="PROSITE" id="PS51925">
    <property type="entry name" value="SWIB_MDM2"/>
    <property type="match status" value="1"/>
</dbReference>
<proteinExistence type="predicted"/>
<dbReference type="Proteomes" id="UP000008827">
    <property type="component" value="Chromosome 16"/>
</dbReference>
<reference evidence="3 4" key="1">
    <citation type="journal article" date="2010" name="Nature">
        <title>Genome sequence of the palaeopolyploid soybean.</title>
        <authorList>
            <person name="Schmutz J."/>
            <person name="Cannon S.B."/>
            <person name="Schlueter J."/>
            <person name="Ma J."/>
            <person name="Mitros T."/>
            <person name="Nelson W."/>
            <person name="Hyten D.L."/>
            <person name="Song Q."/>
            <person name="Thelen J.J."/>
            <person name="Cheng J."/>
            <person name="Xu D."/>
            <person name="Hellsten U."/>
            <person name="May G.D."/>
            <person name="Yu Y."/>
            <person name="Sakurai T."/>
            <person name="Umezawa T."/>
            <person name="Bhattacharyya M.K."/>
            <person name="Sandhu D."/>
            <person name="Valliyodan B."/>
            <person name="Lindquist E."/>
            <person name="Peto M."/>
            <person name="Grant D."/>
            <person name="Shu S."/>
            <person name="Goodstein D."/>
            <person name="Barry K."/>
            <person name="Futrell-Griggs M."/>
            <person name="Abernathy B."/>
            <person name="Du J."/>
            <person name="Tian Z."/>
            <person name="Zhu L."/>
            <person name="Gill N."/>
            <person name="Joshi T."/>
            <person name="Libault M."/>
            <person name="Sethuraman A."/>
            <person name="Zhang X.-C."/>
            <person name="Shinozaki K."/>
            <person name="Nguyen H.T."/>
            <person name="Wing R.A."/>
            <person name="Cregan P."/>
            <person name="Specht J."/>
            <person name="Grimwood J."/>
            <person name="Rokhsar D."/>
            <person name="Stacey G."/>
            <person name="Shoemaker R.C."/>
            <person name="Jackson S.A."/>
        </authorList>
    </citation>
    <scope>NUCLEOTIDE SEQUENCE</scope>
    <source>
        <strain evidence="4">cv. Williams 82</strain>
        <tissue evidence="3">Callus</tissue>
    </source>
</reference>
<dbReference type="EnsemblPlants" id="KRH06950">
    <property type="protein sequence ID" value="KRH06950"/>
    <property type="gene ID" value="GLYMA_16G057200"/>
</dbReference>
<dbReference type="PANTHER" id="PTHR13844">
    <property type="entry name" value="SWI/SNF-RELATED MATRIX-ASSOCIATED ACTIN-DEPENDENT REGULATOR OF CHROMATIN SUBFAMILY D"/>
    <property type="match status" value="1"/>
</dbReference>
<evidence type="ECO:0000313" key="5">
    <source>
        <dbReference type="Proteomes" id="UP000008827"/>
    </source>
</evidence>
<keyword evidence="5" id="KW-1185">Reference proteome</keyword>